<protein>
    <submittedName>
        <fullName evidence="2">Uncharacterized protein</fullName>
    </submittedName>
</protein>
<evidence type="ECO:0000313" key="3">
    <source>
        <dbReference type="Proteomes" id="UP000799640"/>
    </source>
</evidence>
<name>A0A6G1HVA1_9PEZI</name>
<gene>
    <name evidence="2" type="ORF">EJ06DRAFT_556886</name>
</gene>
<dbReference type="EMBL" id="ML996696">
    <property type="protein sequence ID" value="KAF2399767.1"/>
    <property type="molecule type" value="Genomic_DNA"/>
</dbReference>
<feature type="region of interest" description="Disordered" evidence="1">
    <location>
        <begin position="1"/>
        <end position="20"/>
    </location>
</feature>
<proteinExistence type="predicted"/>
<dbReference type="AlphaFoldDB" id="A0A6G1HVA1"/>
<evidence type="ECO:0000313" key="2">
    <source>
        <dbReference type="EMBL" id="KAF2399767.1"/>
    </source>
</evidence>
<accession>A0A6G1HVA1</accession>
<sequence>MPSKKHYRSSRPVDSPIHGGAVKRVKCDDFVDLEDSVQSVAGNVDDDIKYDSGAKQDDGQVAAANATQRNTLGQVKEIDDTQADVTNATQGNTLDEVKEADDAAASQFSEHAEIEDVHPVNSPFMQFVGRPLIDIDPRAVANHLIDEFEHRVMSDFHRDGFPISENRLLVHAQGRSDYSAFFLLEGNHVIPLLQWDGYHFAVCDRALEMAWIGDDELMSDFNQYCSDRVNVWYDGTVYDEDQDNIALFDDQENFDPYDDQENICSNENEENILPALENSHIDSGSLVAPLMPQQLNGHR</sequence>
<dbReference type="Proteomes" id="UP000799640">
    <property type="component" value="Unassembled WGS sequence"/>
</dbReference>
<reference evidence="2" key="1">
    <citation type="journal article" date="2020" name="Stud. Mycol.">
        <title>101 Dothideomycetes genomes: a test case for predicting lifestyles and emergence of pathogens.</title>
        <authorList>
            <person name="Haridas S."/>
            <person name="Albert R."/>
            <person name="Binder M."/>
            <person name="Bloem J."/>
            <person name="Labutti K."/>
            <person name="Salamov A."/>
            <person name="Andreopoulos B."/>
            <person name="Baker S."/>
            <person name="Barry K."/>
            <person name="Bills G."/>
            <person name="Bluhm B."/>
            <person name="Cannon C."/>
            <person name="Castanera R."/>
            <person name="Culley D."/>
            <person name="Daum C."/>
            <person name="Ezra D."/>
            <person name="Gonzalez J."/>
            <person name="Henrissat B."/>
            <person name="Kuo A."/>
            <person name="Liang C."/>
            <person name="Lipzen A."/>
            <person name="Lutzoni F."/>
            <person name="Magnuson J."/>
            <person name="Mondo S."/>
            <person name="Nolan M."/>
            <person name="Ohm R."/>
            <person name="Pangilinan J."/>
            <person name="Park H.-J."/>
            <person name="Ramirez L."/>
            <person name="Alfaro M."/>
            <person name="Sun H."/>
            <person name="Tritt A."/>
            <person name="Yoshinaga Y."/>
            <person name="Zwiers L.-H."/>
            <person name="Turgeon B."/>
            <person name="Goodwin S."/>
            <person name="Spatafora J."/>
            <person name="Crous P."/>
            <person name="Grigoriev I."/>
        </authorList>
    </citation>
    <scope>NUCLEOTIDE SEQUENCE</scope>
    <source>
        <strain evidence="2">CBS 262.69</strain>
    </source>
</reference>
<keyword evidence="3" id="KW-1185">Reference proteome</keyword>
<organism evidence="2 3">
    <name type="scientific">Trichodelitschia bisporula</name>
    <dbReference type="NCBI Taxonomy" id="703511"/>
    <lineage>
        <taxon>Eukaryota</taxon>
        <taxon>Fungi</taxon>
        <taxon>Dikarya</taxon>
        <taxon>Ascomycota</taxon>
        <taxon>Pezizomycotina</taxon>
        <taxon>Dothideomycetes</taxon>
        <taxon>Dothideomycetes incertae sedis</taxon>
        <taxon>Phaeotrichales</taxon>
        <taxon>Phaeotrichaceae</taxon>
        <taxon>Trichodelitschia</taxon>
    </lineage>
</organism>
<evidence type="ECO:0000256" key="1">
    <source>
        <dbReference type="SAM" id="MobiDB-lite"/>
    </source>
</evidence>